<comment type="caution">
    <text evidence="1">The sequence shown here is derived from an EMBL/GenBank/DDBJ whole genome shotgun (WGS) entry which is preliminary data.</text>
</comment>
<accession>A0A542YG09</accession>
<name>A0A542YG09_9MICO</name>
<dbReference type="AlphaFoldDB" id="A0A542YG09"/>
<evidence type="ECO:0008006" key="3">
    <source>
        <dbReference type="Google" id="ProtNLM"/>
    </source>
</evidence>
<proteinExistence type="predicted"/>
<dbReference type="Proteomes" id="UP000317998">
    <property type="component" value="Unassembled WGS sequence"/>
</dbReference>
<protein>
    <recommendedName>
        <fullName evidence="3">Roadblock/LAMTOR2 domain-containing protein</fullName>
    </recommendedName>
</protein>
<dbReference type="EMBL" id="VFOM01000001">
    <property type="protein sequence ID" value="TQL47016.1"/>
    <property type="molecule type" value="Genomic_DNA"/>
</dbReference>
<reference evidence="1 2" key="1">
    <citation type="submission" date="2019-06" db="EMBL/GenBank/DDBJ databases">
        <title>Sequencing the genomes of 1000 actinobacteria strains.</title>
        <authorList>
            <person name="Klenk H.-P."/>
        </authorList>
    </citation>
    <scope>NUCLEOTIDE SEQUENCE [LARGE SCALE GENOMIC DNA]</scope>
    <source>
        <strain evidence="1 2">DSM 26477</strain>
    </source>
</reference>
<organism evidence="1 2">
    <name type="scientific">Homoserinimonas aerilata</name>
    <dbReference type="NCBI Taxonomy" id="1162970"/>
    <lineage>
        <taxon>Bacteria</taxon>
        <taxon>Bacillati</taxon>
        <taxon>Actinomycetota</taxon>
        <taxon>Actinomycetes</taxon>
        <taxon>Micrococcales</taxon>
        <taxon>Microbacteriaceae</taxon>
        <taxon>Homoserinimonas</taxon>
    </lineage>
</organism>
<dbReference type="RefSeq" id="WP_141879313.1">
    <property type="nucleotide sequence ID" value="NZ_VFOM01000001.1"/>
</dbReference>
<keyword evidence="2" id="KW-1185">Reference proteome</keyword>
<gene>
    <name evidence="1" type="ORF">FB562_0058</name>
</gene>
<dbReference type="OrthoDB" id="5120279at2"/>
<evidence type="ECO:0000313" key="2">
    <source>
        <dbReference type="Proteomes" id="UP000317998"/>
    </source>
</evidence>
<evidence type="ECO:0000313" key="1">
    <source>
        <dbReference type="EMBL" id="TQL47016.1"/>
    </source>
</evidence>
<dbReference type="Gene3D" id="3.30.450.30">
    <property type="entry name" value="Dynein light chain 2a, cytoplasmic"/>
    <property type="match status" value="1"/>
</dbReference>
<sequence>MTVPVHQDPRLVARGAEVLAGISELCPSLVSATLLTDDGFTVAQVPQEEEPDGRLSSMASSVQALGDAVARQLDMGEGDYVVIAGEGGVLVQRRIRGLPVVLAAQFGADESVASALSVTRASAEWLAAEWSTAGADAPRSRAPRHSA</sequence>
<dbReference type="SUPFAM" id="SSF103196">
    <property type="entry name" value="Roadblock/LC7 domain"/>
    <property type="match status" value="1"/>
</dbReference>